<name>A0A345VIF0_9STRE</name>
<accession>A0A345VIF0</accession>
<dbReference type="Proteomes" id="UP000255411">
    <property type="component" value="Chromosome"/>
</dbReference>
<reference evidence="2 3" key="1">
    <citation type="submission" date="2017-07" db="EMBL/GenBank/DDBJ databases">
        <title>Streptococcus pluranimalium as cause of bovine abortion.</title>
        <authorList>
            <person name="Rodriguez Campos S."/>
            <person name="Gobeli Brawand S."/>
            <person name="Brodard I."/>
            <person name="Rychener L."/>
            <person name="Perreten V."/>
        </authorList>
    </citation>
    <scope>NUCLEOTIDE SEQUENCE [LARGE SCALE GENOMIC DNA]</scope>
    <source>
        <strain evidence="2 3">14A0014</strain>
    </source>
</reference>
<sequence length="140" mass="16724">MELKKDLVQRSYKLSETSFKARYSNVSIFCYKSGIIILYKNILFYRGFIELYCLYFYKYPIFLAIFMFVCREVCRGLFDVFLIYDTHKRISNARSNLIFNVGIFSASCNLSNVQERQPYVRLVRQRFDLELQKSVSSCEE</sequence>
<feature type="transmembrane region" description="Helical" evidence="1">
    <location>
        <begin position="59"/>
        <end position="84"/>
    </location>
</feature>
<gene>
    <name evidence="2" type="ORF">Sp14A_05720</name>
</gene>
<evidence type="ECO:0000313" key="2">
    <source>
        <dbReference type="EMBL" id="AXJ12502.1"/>
    </source>
</evidence>
<evidence type="ECO:0008006" key="4">
    <source>
        <dbReference type="Google" id="ProtNLM"/>
    </source>
</evidence>
<dbReference type="AlphaFoldDB" id="A0A345VIF0"/>
<proteinExistence type="predicted"/>
<keyword evidence="1" id="KW-0472">Membrane</keyword>
<keyword evidence="1" id="KW-0812">Transmembrane</keyword>
<protein>
    <recommendedName>
        <fullName evidence="4">Transmembrane protein</fullName>
    </recommendedName>
</protein>
<organism evidence="2 3">
    <name type="scientific">Streptococcus pluranimalium</name>
    <dbReference type="NCBI Taxonomy" id="82348"/>
    <lineage>
        <taxon>Bacteria</taxon>
        <taxon>Bacillati</taxon>
        <taxon>Bacillota</taxon>
        <taxon>Bacilli</taxon>
        <taxon>Lactobacillales</taxon>
        <taxon>Streptococcaceae</taxon>
        <taxon>Streptococcus</taxon>
    </lineage>
</organism>
<evidence type="ECO:0000313" key="3">
    <source>
        <dbReference type="Proteomes" id="UP000255411"/>
    </source>
</evidence>
<evidence type="ECO:0000256" key="1">
    <source>
        <dbReference type="SAM" id="Phobius"/>
    </source>
</evidence>
<dbReference type="EMBL" id="CP022601">
    <property type="protein sequence ID" value="AXJ12502.1"/>
    <property type="molecule type" value="Genomic_DNA"/>
</dbReference>
<feature type="transmembrane region" description="Helical" evidence="1">
    <location>
        <begin position="21"/>
        <end position="39"/>
    </location>
</feature>
<keyword evidence="1" id="KW-1133">Transmembrane helix</keyword>